<dbReference type="Proteomes" id="UP000054565">
    <property type="component" value="Unassembled WGS sequence"/>
</dbReference>
<sequence length="80" mass="9327">MGSVRRRQCFMVGLSCFQQPQLPYSDSRNMFIHLHWEILLSNTGGQEINLIAKYSFTSMRMCFSQPLSWRCYGSFSYADA</sequence>
<proteinExistence type="predicted"/>
<name>A0A0J6Y5Y0_COCIT</name>
<protein>
    <submittedName>
        <fullName evidence="1">Uncharacterized protein</fullName>
    </submittedName>
</protein>
<reference evidence="2" key="1">
    <citation type="journal article" date="2010" name="Genome Res.">
        <title>Population genomic sequencing of Coccidioides fungi reveals recent hybridization and transposon control.</title>
        <authorList>
            <person name="Neafsey D.E."/>
            <person name="Barker B.M."/>
            <person name="Sharpton T.J."/>
            <person name="Stajich J.E."/>
            <person name="Park D.J."/>
            <person name="Whiston E."/>
            <person name="Hung C.-Y."/>
            <person name="McMahan C."/>
            <person name="White J."/>
            <person name="Sykes S."/>
            <person name="Heiman D."/>
            <person name="Young S."/>
            <person name="Zeng Q."/>
            <person name="Abouelleil A."/>
            <person name="Aftuck L."/>
            <person name="Bessette D."/>
            <person name="Brown A."/>
            <person name="FitzGerald M."/>
            <person name="Lui A."/>
            <person name="Macdonald J.P."/>
            <person name="Priest M."/>
            <person name="Orbach M.J."/>
            <person name="Galgiani J.N."/>
            <person name="Kirkland T.N."/>
            <person name="Cole G.T."/>
            <person name="Birren B.W."/>
            <person name="Henn M.R."/>
            <person name="Taylor J.W."/>
            <person name="Rounsley S.D."/>
        </authorList>
    </citation>
    <scope>NUCLEOTIDE SEQUENCE [LARGE SCALE GENOMIC DNA]</scope>
    <source>
        <strain evidence="2">RMSCC 2394</strain>
    </source>
</reference>
<dbReference type="AlphaFoldDB" id="A0A0J6Y5Y0"/>
<dbReference type="EMBL" id="DS028103">
    <property type="protein sequence ID" value="KMP02459.1"/>
    <property type="molecule type" value="Genomic_DNA"/>
</dbReference>
<evidence type="ECO:0000313" key="2">
    <source>
        <dbReference type="Proteomes" id="UP000054565"/>
    </source>
</evidence>
<evidence type="ECO:0000313" key="1">
    <source>
        <dbReference type="EMBL" id="KMP02459.1"/>
    </source>
</evidence>
<gene>
    <name evidence="1" type="ORF">CIRG_10282</name>
</gene>
<accession>A0A0J6Y5Y0</accession>
<organism evidence="1 2">
    <name type="scientific">Coccidioides immitis RMSCC 2394</name>
    <dbReference type="NCBI Taxonomy" id="404692"/>
    <lineage>
        <taxon>Eukaryota</taxon>
        <taxon>Fungi</taxon>
        <taxon>Dikarya</taxon>
        <taxon>Ascomycota</taxon>
        <taxon>Pezizomycotina</taxon>
        <taxon>Eurotiomycetes</taxon>
        <taxon>Eurotiomycetidae</taxon>
        <taxon>Onygenales</taxon>
        <taxon>Onygenaceae</taxon>
        <taxon>Coccidioides</taxon>
    </lineage>
</organism>